<dbReference type="SUPFAM" id="SSF51430">
    <property type="entry name" value="NAD(P)-linked oxidoreductase"/>
    <property type="match status" value="1"/>
</dbReference>
<evidence type="ECO:0000256" key="4">
    <source>
        <dbReference type="PIRSR" id="PIRSR000097-1"/>
    </source>
</evidence>
<feature type="active site" description="Proton donor" evidence="4">
    <location>
        <position position="46"/>
    </location>
</feature>
<dbReference type="WBParaSite" id="HPBE_0001738101-mRNA-1">
    <property type="protein sequence ID" value="HPBE_0001738101-mRNA-1"/>
    <property type="gene ID" value="HPBE_0001738101"/>
</dbReference>
<evidence type="ECO:0000256" key="6">
    <source>
        <dbReference type="PIRSR" id="PIRSR000097-3"/>
    </source>
</evidence>
<dbReference type="Proteomes" id="UP000050761">
    <property type="component" value="Unassembled WGS sequence"/>
</dbReference>
<gene>
    <name evidence="8" type="ORF">HPBE_LOCUS17380</name>
</gene>
<evidence type="ECO:0000313" key="10">
    <source>
        <dbReference type="WBParaSite" id="HPBE_0001738101-mRNA-1"/>
    </source>
</evidence>
<accession>A0A183G6P0</accession>
<evidence type="ECO:0000256" key="3">
    <source>
        <dbReference type="ARBA" id="ARBA00023002"/>
    </source>
</evidence>
<dbReference type="GO" id="GO:0016616">
    <property type="term" value="F:oxidoreductase activity, acting on the CH-OH group of donors, NAD or NADP as acceptor"/>
    <property type="evidence" value="ECO:0007669"/>
    <property type="project" value="UniProtKB-ARBA"/>
</dbReference>
<protein>
    <submittedName>
        <fullName evidence="10">Aldo_ket_red domain-containing protein</fullName>
    </submittedName>
</protein>
<reference evidence="8 9" key="1">
    <citation type="submission" date="2018-11" db="EMBL/GenBank/DDBJ databases">
        <authorList>
            <consortium name="Pathogen Informatics"/>
        </authorList>
    </citation>
    <scope>NUCLEOTIDE SEQUENCE [LARGE SCALE GENOMIC DNA]</scope>
</reference>
<dbReference type="InterPro" id="IPR036812">
    <property type="entry name" value="NAD(P)_OxRdtase_dom_sf"/>
</dbReference>
<dbReference type="InterPro" id="IPR023210">
    <property type="entry name" value="NADP_OxRdtase_dom"/>
</dbReference>
<accession>A0A3P8AW90</accession>
<dbReference type="PROSITE" id="PS00062">
    <property type="entry name" value="ALDOKETO_REDUCTASE_2"/>
    <property type="match status" value="1"/>
</dbReference>
<dbReference type="PIRSF" id="PIRSF000097">
    <property type="entry name" value="AKR"/>
    <property type="match status" value="1"/>
</dbReference>
<reference evidence="10" key="2">
    <citation type="submission" date="2019-09" db="UniProtKB">
        <authorList>
            <consortium name="WormBaseParasite"/>
        </authorList>
    </citation>
    <scope>IDENTIFICATION</scope>
</reference>
<dbReference type="Gene3D" id="3.20.20.100">
    <property type="entry name" value="NADP-dependent oxidoreductase domain"/>
    <property type="match status" value="1"/>
</dbReference>
<proteinExistence type="inferred from homology"/>
<evidence type="ECO:0000256" key="2">
    <source>
        <dbReference type="ARBA" id="ARBA00022857"/>
    </source>
</evidence>
<name>A0A183G6P0_HELPZ</name>
<evidence type="ECO:0000256" key="5">
    <source>
        <dbReference type="PIRSR" id="PIRSR000097-2"/>
    </source>
</evidence>
<dbReference type="InterPro" id="IPR018170">
    <property type="entry name" value="Aldo/ket_reductase_CS"/>
</dbReference>
<keyword evidence="3" id="KW-0560">Oxidoreductase</keyword>
<dbReference type="PROSITE" id="PS00798">
    <property type="entry name" value="ALDOKETO_REDUCTASE_1"/>
    <property type="match status" value="1"/>
</dbReference>
<evidence type="ECO:0000259" key="7">
    <source>
        <dbReference type="Pfam" id="PF00248"/>
    </source>
</evidence>
<feature type="binding site" evidence="5">
    <location>
        <position position="119"/>
    </location>
    <ligand>
        <name>substrate</name>
    </ligand>
</feature>
<dbReference type="PANTHER" id="PTHR43827:SF3">
    <property type="entry name" value="NADP-DEPENDENT OXIDOREDUCTASE DOMAIN-CONTAINING PROTEIN"/>
    <property type="match status" value="1"/>
</dbReference>
<keyword evidence="2" id="KW-0521">NADP</keyword>
<evidence type="ECO:0000256" key="1">
    <source>
        <dbReference type="ARBA" id="ARBA00007905"/>
    </source>
</evidence>
<organism evidence="9 10">
    <name type="scientific">Heligmosomoides polygyrus</name>
    <name type="common">Parasitic roundworm</name>
    <dbReference type="NCBI Taxonomy" id="6339"/>
    <lineage>
        <taxon>Eukaryota</taxon>
        <taxon>Metazoa</taxon>
        <taxon>Ecdysozoa</taxon>
        <taxon>Nematoda</taxon>
        <taxon>Chromadorea</taxon>
        <taxon>Rhabditida</taxon>
        <taxon>Rhabditina</taxon>
        <taxon>Rhabditomorpha</taxon>
        <taxon>Strongyloidea</taxon>
        <taxon>Heligmosomidae</taxon>
        <taxon>Heligmosomoides</taxon>
    </lineage>
</organism>
<evidence type="ECO:0000313" key="9">
    <source>
        <dbReference type="Proteomes" id="UP000050761"/>
    </source>
</evidence>
<sequence length="267" mass="30581">MARQTRRRFHFFVAFYNRSSLFLKMKPAVDAALAAGYRLFDTARVYDNESDLGRALEVIFLFISISYSKVCLPLHNLERGDVFLTTKIYPSDSAHEVHDMVEDSLRNLRTSYIDLMLIHFPKTKGCALDDSQNALHRKITYLALDELRSEGKIRSIGVSNYEPHHIEEIKAYGKEMPSVSQAEFHPHFTRPKLLDYCREENIFFQAYSSLARHTPDLLEHTAVLELASRYKTSPSIILLSWALSQGTGIIPKSSNPERIVSNLKVRG</sequence>
<dbReference type="Pfam" id="PF00248">
    <property type="entry name" value="Aldo_ket_red"/>
    <property type="match status" value="1"/>
</dbReference>
<dbReference type="OrthoDB" id="416253at2759"/>
<evidence type="ECO:0000313" key="8">
    <source>
        <dbReference type="EMBL" id="VDP08730.1"/>
    </source>
</evidence>
<dbReference type="PANTHER" id="PTHR43827">
    <property type="entry name" value="2,5-DIKETO-D-GLUCONIC ACID REDUCTASE"/>
    <property type="match status" value="1"/>
</dbReference>
<keyword evidence="9" id="KW-1185">Reference proteome</keyword>
<feature type="site" description="Lowers pKa of active site Tyr" evidence="6">
    <location>
        <position position="87"/>
    </location>
</feature>
<comment type="similarity">
    <text evidence="1">Belongs to the aldo/keto reductase family.</text>
</comment>
<dbReference type="AlphaFoldDB" id="A0A183G6P0"/>
<feature type="domain" description="NADP-dependent oxidoreductase" evidence="7">
    <location>
        <begin position="26"/>
        <end position="265"/>
    </location>
</feature>
<dbReference type="PROSITE" id="PS00063">
    <property type="entry name" value="ALDOKETO_REDUCTASE_3"/>
    <property type="match status" value="1"/>
</dbReference>
<dbReference type="InterPro" id="IPR020471">
    <property type="entry name" value="AKR"/>
</dbReference>
<dbReference type="PRINTS" id="PR00069">
    <property type="entry name" value="ALDKETRDTASE"/>
</dbReference>
<dbReference type="EMBL" id="UZAH01029984">
    <property type="protein sequence ID" value="VDP08730.1"/>
    <property type="molecule type" value="Genomic_DNA"/>
</dbReference>